<evidence type="ECO:0000313" key="3">
    <source>
        <dbReference type="Proteomes" id="UP000284375"/>
    </source>
</evidence>
<feature type="compositionally biased region" description="Acidic residues" evidence="1">
    <location>
        <begin position="117"/>
        <end position="150"/>
    </location>
</feature>
<feature type="region of interest" description="Disordered" evidence="1">
    <location>
        <begin position="87"/>
        <end position="151"/>
    </location>
</feature>
<dbReference type="EMBL" id="LJZO01000027">
    <property type="protein sequence ID" value="ROV94687.1"/>
    <property type="molecule type" value="Genomic_DNA"/>
</dbReference>
<sequence length="275" mass="30906">MSTLTTTIPTTTTTTPSSPSPILASPIKKKTMSLTQTYYLAHKARAKLSNEAAMPDHNLRLLVGHANLLDSLMLELADAEREQESWFNQSVRNAQQQQLPQYSERSADDKHIQWADTIDEDEDEDEDDEDDYSDSSSEEDSDFEAEDVEMADVVSLRRVPSHYHLASPASPKMEVVEVDMEDDDDDEEDYEELTLTRSPSHTPASPPPELENDEDESSEDEPMPPSPPSAVLPTFDNEEKQNKESSIAATPDFYEEGYYLPARNPTRLVSSISVY</sequence>
<accession>A0A423VUK7</accession>
<dbReference type="PANTHER" id="PTHR36826:SF1">
    <property type="entry name" value="PROTEIN ECM13"/>
    <property type="match status" value="1"/>
</dbReference>
<dbReference type="PANTHER" id="PTHR36826">
    <property type="entry name" value="PROTEIN ECM13"/>
    <property type="match status" value="1"/>
</dbReference>
<evidence type="ECO:0000313" key="2">
    <source>
        <dbReference type="EMBL" id="ROV94687.1"/>
    </source>
</evidence>
<reference evidence="2 3" key="1">
    <citation type="submission" date="2015-09" db="EMBL/GenBank/DDBJ databases">
        <title>Host preference determinants of Valsa canker pathogens revealed by comparative genomics.</title>
        <authorList>
            <person name="Yin Z."/>
            <person name="Huang L."/>
        </authorList>
    </citation>
    <scope>NUCLEOTIDE SEQUENCE [LARGE SCALE GENOMIC DNA]</scope>
    <source>
        <strain evidence="2 3">YSFL</strain>
    </source>
</reference>
<evidence type="ECO:0008006" key="4">
    <source>
        <dbReference type="Google" id="ProtNLM"/>
    </source>
</evidence>
<gene>
    <name evidence="2" type="ORF">VSDG_06098</name>
</gene>
<dbReference type="Proteomes" id="UP000284375">
    <property type="component" value="Unassembled WGS sequence"/>
</dbReference>
<dbReference type="OrthoDB" id="5431245at2759"/>
<feature type="region of interest" description="Disordered" evidence="1">
    <location>
        <begin position="1"/>
        <end position="25"/>
    </location>
</feature>
<keyword evidence="3" id="KW-1185">Reference proteome</keyword>
<protein>
    <recommendedName>
        <fullName evidence="4">Protein ECM13</fullName>
    </recommendedName>
</protein>
<feature type="compositionally biased region" description="Acidic residues" evidence="1">
    <location>
        <begin position="210"/>
        <end position="222"/>
    </location>
</feature>
<feature type="compositionally biased region" description="Polar residues" evidence="1">
    <location>
        <begin position="87"/>
        <end position="104"/>
    </location>
</feature>
<feature type="compositionally biased region" description="Acidic residues" evidence="1">
    <location>
        <begin position="176"/>
        <end position="192"/>
    </location>
</feature>
<comment type="caution">
    <text evidence="2">The sequence shown here is derived from an EMBL/GenBank/DDBJ whole genome shotgun (WGS) entry which is preliminary data.</text>
</comment>
<dbReference type="InterPro" id="IPR037738">
    <property type="entry name" value="Ecm13-like"/>
</dbReference>
<organism evidence="2 3">
    <name type="scientific">Cytospora chrysosperma</name>
    <name type="common">Cytospora canker fungus</name>
    <name type="synonym">Sphaeria chrysosperma</name>
    <dbReference type="NCBI Taxonomy" id="252740"/>
    <lineage>
        <taxon>Eukaryota</taxon>
        <taxon>Fungi</taxon>
        <taxon>Dikarya</taxon>
        <taxon>Ascomycota</taxon>
        <taxon>Pezizomycotina</taxon>
        <taxon>Sordariomycetes</taxon>
        <taxon>Sordariomycetidae</taxon>
        <taxon>Diaporthales</taxon>
        <taxon>Cytosporaceae</taxon>
        <taxon>Cytospora</taxon>
    </lineage>
</organism>
<dbReference type="AlphaFoldDB" id="A0A423VUK7"/>
<dbReference type="STRING" id="252740.A0A423VUK7"/>
<feature type="region of interest" description="Disordered" evidence="1">
    <location>
        <begin position="168"/>
        <end position="251"/>
    </location>
</feature>
<proteinExistence type="predicted"/>
<name>A0A423VUK7_CYTCH</name>
<evidence type="ECO:0000256" key="1">
    <source>
        <dbReference type="SAM" id="MobiDB-lite"/>
    </source>
</evidence>